<dbReference type="PRINTS" id="PR00237">
    <property type="entry name" value="GPCRRHODOPSN"/>
</dbReference>
<evidence type="ECO:0000259" key="7">
    <source>
        <dbReference type="PROSITE" id="PS50262"/>
    </source>
</evidence>
<feature type="transmembrane region" description="Helical" evidence="6">
    <location>
        <begin position="224"/>
        <end position="251"/>
    </location>
</feature>
<dbReference type="Proteomes" id="UP000749559">
    <property type="component" value="Unassembled WGS sequence"/>
</dbReference>
<dbReference type="GO" id="GO:0004930">
    <property type="term" value="F:G protein-coupled receptor activity"/>
    <property type="evidence" value="ECO:0007669"/>
    <property type="project" value="UniProtKB-KW"/>
</dbReference>
<evidence type="ECO:0000256" key="2">
    <source>
        <dbReference type="ARBA" id="ARBA00022692"/>
    </source>
</evidence>
<accession>A0A8S4NYP8</accession>
<dbReference type="PANTHER" id="PTHR46641:SF25">
    <property type="entry name" value="CNMAMIDE RECEPTOR-RELATED"/>
    <property type="match status" value="1"/>
</dbReference>
<dbReference type="PROSITE" id="PS50262">
    <property type="entry name" value="G_PROTEIN_RECEP_F1_2"/>
    <property type="match status" value="1"/>
</dbReference>
<dbReference type="GO" id="GO:0016020">
    <property type="term" value="C:membrane"/>
    <property type="evidence" value="ECO:0007669"/>
    <property type="project" value="UniProtKB-SubCell"/>
</dbReference>
<keyword evidence="5" id="KW-0807">Transducer</keyword>
<reference evidence="8" key="1">
    <citation type="submission" date="2022-03" db="EMBL/GenBank/DDBJ databases">
        <authorList>
            <person name="Martin C."/>
        </authorList>
    </citation>
    <scope>NUCLEOTIDE SEQUENCE</scope>
</reference>
<dbReference type="AlphaFoldDB" id="A0A8S4NYP8"/>
<evidence type="ECO:0000256" key="5">
    <source>
        <dbReference type="RuleBase" id="RU000688"/>
    </source>
</evidence>
<protein>
    <recommendedName>
        <fullName evidence="7">G-protein coupled receptors family 1 profile domain-containing protein</fullName>
    </recommendedName>
</protein>
<dbReference type="InterPro" id="IPR052954">
    <property type="entry name" value="GPCR-Ligand_Int"/>
</dbReference>
<feature type="domain" description="G-protein coupled receptors family 1 profile" evidence="7">
    <location>
        <begin position="30"/>
        <end position="292"/>
    </location>
</feature>
<dbReference type="InterPro" id="IPR017452">
    <property type="entry name" value="GPCR_Rhodpsn_7TM"/>
</dbReference>
<evidence type="ECO:0000313" key="8">
    <source>
        <dbReference type="EMBL" id="CAH1786280.1"/>
    </source>
</evidence>
<dbReference type="EMBL" id="CAIIXF020000006">
    <property type="protein sequence ID" value="CAH1786280.1"/>
    <property type="molecule type" value="Genomic_DNA"/>
</dbReference>
<keyword evidence="4 6" id="KW-0472">Membrane</keyword>
<evidence type="ECO:0000256" key="1">
    <source>
        <dbReference type="ARBA" id="ARBA00004370"/>
    </source>
</evidence>
<sequence length="338" mass="38670">MNVSDPSYNLVDQRIWNICTPIVLVFGTIGNVLSIVVFGSKKMRSKTMSLYLISLAVVDILALWFGLFTKWVPHIETTPPITVRALNGFSCKLITFMVYTNGHVTSWILVFVTYERFISVFFPLKAKALFKIKSTLIIIAMLFTVFISLNLHIFWMVDVIENNITNERDCRYTEDHKEYWTKRRGFIDLILGSFIPFILMLIASIAIISKLATRKIGAMNNKNIAAMTITLLLCNFFFMLTTAPIVLFLVLNNSWYPQQGEIGHPDYYAYQIHYTICDMIFYINHSANFVLYCISGPIFRKQIKSMFMQMKCFGRNNKVGGKSMTNGDSTQVGNSSST</sequence>
<dbReference type="Gene3D" id="1.20.1070.10">
    <property type="entry name" value="Rhodopsin 7-helix transmembrane proteins"/>
    <property type="match status" value="1"/>
</dbReference>
<keyword evidence="5" id="KW-0675">Receptor</keyword>
<dbReference type="CDD" id="cd14978">
    <property type="entry name" value="7tmA_FMRFamide_R-like"/>
    <property type="match status" value="1"/>
</dbReference>
<gene>
    <name evidence="8" type="ORF">OFUS_LOCUS12206</name>
</gene>
<dbReference type="OrthoDB" id="9983318at2759"/>
<feature type="transmembrane region" description="Helical" evidence="6">
    <location>
        <begin position="271"/>
        <end position="294"/>
    </location>
</feature>
<feature type="transmembrane region" description="Helical" evidence="6">
    <location>
        <begin position="135"/>
        <end position="157"/>
    </location>
</feature>
<keyword evidence="9" id="KW-1185">Reference proteome</keyword>
<evidence type="ECO:0000313" key="9">
    <source>
        <dbReference type="Proteomes" id="UP000749559"/>
    </source>
</evidence>
<dbReference type="PROSITE" id="PS00237">
    <property type="entry name" value="G_PROTEIN_RECEP_F1_1"/>
    <property type="match status" value="1"/>
</dbReference>
<feature type="transmembrane region" description="Helical" evidence="6">
    <location>
        <begin position="93"/>
        <end position="114"/>
    </location>
</feature>
<comment type="subcellular location">
    <subcellularLocation>
        <location evidence="1">Membrane</location>
    </subcellularLocation>
</comment>
<feature type="transmembrane region" description="Helical" evidence="6">
    <location>
        <begin position="189"/>
        <end position="212"/>
    </location>
</feature>
<comment type="similarity">
    <text evidence="5">Belongs to the G-protein coupled receptor 1 family.</text>
</comment>
<comment type="caution">
    <text evidence="8">The sequence shown here is derived from an EMBL/GenBank/DDBJ whole genome shotgun (WGS) entry which is preliminary data.</text>
</comment>
<evidence type="ECO:0000256" key="6">
    <source>
        <dbReference type="SAM" id="Phobius"/>
    </source>
</evidence>
<organism evidence="8 9">
    <name type="scientific">Owenia fusiformis</name>
    <name type="common">Polychaete worm</name>
    <dbReference type="NCBI Taxonomy" id="6347"/>
    <lineage>
        <taxon>Eukaryota</taxon>
        <taxon>Metazoa</taxon>
        <taxon>Spiralia</taxon>
        <taxon>Lophotrochozoa</taxon>
        <taxon>Annelida</taxon>
        <taxon>Polychaeta</taxon>
        <taxon>Sedentaria</taxon>
        <taxon>Canalipalpata</taxon>
        <taxon>Sabellida</taxon>
        <taxon>Oweniida</taxon>
        <taxon>Oweniidae</taxon>
        <taxon>Owenia</taxon>
    </lineage>
</organism>
<dbReference type="SUPFAM" id="SSF81321">
    <property type="entry name" value="Family A G protein-coupled receptor-like"/>
    <property type="match status" value="1"/>
</dbReference>
<keyword evidence="5" id="KW-0297">G-protein coupled receptor</keyword>
<dbReference type="InterPro" id="IPR000276">
    <property type="entry name" value="GPCR_Rhodpsn"/>
</dbReference>
<feature type="transmembrane region" description="Helical" evidence="6">
    <location>
        <begin position="50"/>
        <end position="73"/>
    </location>
</feature>
<keyword evidence="3 6" id="KW-1133">Transmembrane helix</keyword>
<keyword evidence="2 5" id="KW-0812">Transmembrane</keyword>
<evidence type="ECO:0000256" key="4">
    <source>
        <dbReference type="ARBA" id="ARBA00023136"/>
    </source>
</evidence>
<proteinExistence type="inferred from homology"/>
<dbReference type="Pfam" id="PF00001">
    <property type="entry name" value="7tm_1"/>
    <property type="match status" value="1"/>
</dbReference>
<evidence type="ECO:0000256" key="3">
    <source>
        <dbReference type="ARBA" id="ARBA00022989"/>
    </source>
</evidence>
<feature type="transmembrane region" description="Helical" evidence="6">
    <location>
        <begin position="15"/>
        <end position="38"/>
    </location>
</feature>
<name>A0A8S4NYP8_OWEFU</name>
<dbReference type="PANTHER" id="PTHR46641">
    <property type="entry name" value="FMRFAMIDE RECEPTOR-RELATED"/>
    <property type="match status" value="1"/>
</dbReference>